<dbReference type="Gramene" id="evm.model.09.325">
    <property type="protein sequence ID" value="cds.evm.model.09.325"/>
    <property type="gene ID" value="evm.TU.09.325"/>
</dbReference>
<protein>
    <submittedName>
        <fullName evidence="1">Uncharacterized protein</fullName>
    </submittedName>
</protein>
<keyword evidence="2" id="KW-1185">Reference proteome</keyword>
<evidence type="ECO:0000313" key="1">
    <source>
        <dbReference type="EnsemblPlants" id="cds.evm.model.09.325"/>
    </source>
</evidence>
<dbReference type="Proteomes" id="UP000596661">
    <property type="component" value="Chromosome 9"/>
</dbReference>
<evidence type="ECO:0000313" key="2">
    <source>
        <dbReference type="Proteomes" id="UP000596661"/>
    </source>
</evidence>
<accession>A0A803QFS6</accession>
<sequence length="109" mass="12278">MSSSMSSGKKTMADNTLAIILLTKIRSCPSHDADKKSLQELRVEIAKISEELAGAKGPIMYLCSPMNLYQTNASAWRSRLVLSEKWRDDRVVDDLKNILTHFQGEHREA</sequence>
<organism evidence="1 2">
    <name type="scientific">Cannabis sativa</name>
    <name type="common">Hemp</name>
    <name type="synonym">Marijuana</name>
    <dbReference type="NCBI Taxonomy" id="3483"/>
    <lineage>
        <taxon>Eukaryota</taxon>
        <taxon>Viridiplantae</taxon>
        <taxon>Streptophyta</taxon>
        <taxon>Embryophyta</taxon>
        <taxon>Tracheophyta</taxon>
        <taxon>Spermatophyta</taxon>
        <taxon>Magnoliopsida</taxon>
        <taxon>eudicotyledons</taxon>
        <taxon>Gunneridae</taxon>
        <taxon>Pentapetalae</taxon>
        <taxon>rosids</taxon>
        <taxon>fabids</taxon>
        <taxon>Rosales</taxon>
        <taxon>Cannabaceae</taxon>
        <taxon>Cannabis</taxon>
    </lineage>
</organism>
<dbReference type="AlphaFoldDB" id="A0A803QFS6"/>
<dbReference type="EMBL" id="UZAU01000722">
    <property type="status" value="NOT_ANNOTATED_CDS"/>
    <property type="molecule type" value="Genomic_DNA"/>
</dbReference>
<name>A0A803QFS6_CANSA</name>
<dbReference type="EnsemblPlants" id="evm.model.09.325">
    <property type="protein sequence ID" value="cds.evm.model.09.325"/>
    <property type="gene ID" value="evm.TU.09.325"/>
</dbReference>
<reference evidence="1" key="1">
    <citation type="submission" date="2018-11" db="EMBL/GenBank/DDBJ databases">
        <authorList>
            <person name="Grassa J C."/>
        </authorList>
    </citation>
    <scope>NUCLEOTIDE SEQUENCE [LARGE SCALE GENOMIC DNA]</scope>
</reference>
<proteinExistence type="predicted"/>
<reference evidence="1" key="2">
    <citation type="submission" date="2021-03" db="UniProtKB">
        <authorList>
            <consortium name="EnsemblPlants"/>
        </authorList>
    </citation>
    <scope>IDENTIFICATION</scope>
</reference>